<dbReference type="Gene3D" id="3.10.290.10">
    <property type="entry name" value="RNA-binding S4 domain"/>
    <property type="match status" value="1"/>
</dbReference>
<dbReference type="AlphaFoldDB" id="A0A1I3J1K9"/>
<dbReference type="PANTHER" id="PTHR21600:SF83">
    <property type="entry name" value="PSEUDOURIDYLATE SYNTHASE RPUSD4, MITOCHONDRIAL"/>
    <property type="match status" value="1"/>
</dbReference>
<feature type="domain" description="RNA-binding S4" evidence="4">
    <location>
        <begin position="15"/>
        <end position="72"/>
    </location>
</feature>
<reference evidence="6" key="1">
    <citation type="submission" date="2016-10" db="EMBL/GenBank/DDBJ databases">
        <authorList>
            <person name="Varghese N."/>
            <person name="Submissions S."/>
        </authorList>
    </citation>
    <scope>NUCLEOTIDE SEQUENCE [LARGE SCALE GENOMIC DNA]</scope>
    <source>
        <strain evidence="6">XBD1002</strain>
    </source>
</reference>
<organism evidence="5 6">
    <name type="scientific">Treponema bryantii</name>
    <dbReference type="NCBI Taxonomy" id="163"/>
    <lineage>
        <taxon>Bacteria</taxon>
        <taxon>Pseudomonadati</taxon>
        <taxon>Spirochaetota</taxon>
        <taxon>Spirochaetia</taxon>
        <taxon>Spirochaetales</taxon>
        <taxon>Treponemataceae</taxon>
        <taxon>Treponema</taxon>
    </lineage>
</organism>
<dbReference type="InterPro" id="IPR036986">
    <property type="entry name" value="S4_RNA-bd_sf"/>
</dbReference>
<evidence type="ECO:0000256" key="1">
    <source>
        <dbReference type="ARBA" id="ARBA00010876"/>
    </source>
</evidence>
<evidence type="ECO:0000256" key="3">
    <source>
        <dbReference type="PROSITE-ProRule" id="PRU00182"/>
    </source>
</evidence>
<evidence type="ECO:0000313" key="5">
    <source>
        <dbReference type="EMBL" id="SFI54107.1"/>
    </source>
</evidence>
<name>A0A1I3J1K9_9SPIR</name>
<dbReference type="RefSeq" id="WP_074930660.1">
    <property type="nucleotide sequence ID" value="NZ_FORI01000002.1"/>
</dbReference>
<keyword evidence="2" id="KW-0413">Isomerase</keyword>
<dbReference type="InterPro" id="IPR006145">
    <property type="entry name" value="PsdUridine_synth_RsuA/RluA"/>
</dbReference>
<keyword evidence="3" id="KW-0694">RNA-binding</keyword>
<dbReference type="InterPro" id="IPR006224">
    <property type="entry name" value="PsdUridine_synth_RluA-like_CS"/>
</dbReference>
<dbReference type="Pfam" id="PF01479">
    <property type="entry name" value="S4"/>
    <property type="match status" value="1"/>
</dbReference>
<proteinExistence type="inferred from homology"/>
<accession>A0A1I3J1K9</accession>
<dbReference type="GO" id="GO:0000455">
    <property type="term" value="P:enzyme-directed rRNA pseudouridine synthesis"/>
    <property type="evidence" value="ECO:0007669"/>
    <property type="project" value="UniProtKB-ARBA"/>
</dbReference>
<dbReference type="SUPFAM" id="SSF55120">
    <property type="entry name" value="Pseudouridine synthase"/>
    <property type="match status" value="1"/>
</dbReference>
<dbReference type="PROSITE" id="PS50889">
    <property type="entry name" value="S4"/>
    <property type="match status" value="1"/>
</dbReference>
<evidence type="ECO:0000259" key="4">
    <source>
        <dbReference type="SMART" id="SM00363"/>
    </source>
</evidence>
<evidence type="ECO:0000256" key="2">
    <source>
        <dbReference type="ARBA" id="ARBA00023235"/>
    </source>
</evidence>
<comment type="similarity">
    <text evidence="1">Belongs to the pseudouridine synthase RluA family.</text>
</comment>
<dbReference type="InterPro" id="IPR020103">
    <property type="entry name" value="PsdUridine_synth_cat_dom_sf"/>
</dbReference>
<dbReference type="SUPFAM" id="SSF55174">
    <property type="entry name" value="Alpha-L RNA-binding motif"/>
    <property type="match status" value="1"/>
</dbReference>
<dbReference type="CDD" id="cd00165">
    <property type="entry name" value="S4"/>
    <property type="match status" value="1"/>
</dbReference>
<dbReference type="SMART" id="SM00363">
    <property type="entry name" value="S4"/>
    <property type="match status" value="1"/>
</dbReference>
<dbReference type="Proteomes" id="UP000182737">
    <property type="component" value="Unassembled WGS sequence"/>
</dbReference>
<dbReference type="EMBL" id="FORI01000002">
    <property type="protein sequence ID" value="SFI54107.1"/>
    <property type="molecule type" value="Genomic_DNA"/>
</dbReference>
<gene>
    <name evidence="5" type="ORF">SAMN04487775_102277</name>
</gene>
<keyword evidence="6" id="KW-1185">Reference proteome</keyword>
<dbReference type="PROSITE" id="PS01129">
    <property type="entry name" value="PSI_RLU"/>
    <property type="match status" value="1"/>
</dbReference>
<dbReference type="InterPro" id="IPR050188">
    <property type="entry name" value="RluA_PseudoU_synthase"/>
</dbReference>
<dbReference type="PANTHER" id="PTHR21600">
    <property type="entry name" value="MITOCHONDRIAL RNA PSEUDOURIDINE SYNTHASE"/>
    <property type="match status" value="1"/>
</dbReference>
<protein>
    <submittedName>
        <fullName evidence="5">23S rRNA pseudouridine955/2504/2580 synthase</fullName>
    </submittedName>
</protein>
<dbReference type="OrthoDB" id="305739at2"/>
<dbReference type="Pfam" id="PF00849">
    <property type="entry name" value="PseudoU_synth_2"/>
    <property type="match status" value="1"/>
</dbReference>
<sequence length="326" mass="36540">MEFRDFTAGKDDDGRRLDRVLRIFLENLSMGEIYKLLRKGLIKVNNKKAKADTHVSQGDVISIAEFLFNSESKSNVVTAHSPVPSSENLNIVFENEHLLIIDKPYGRSVHGSEKEKDAGLDKEVTAYYEAKSKEEKEKSLSFRPGPLHRLDKNTTGLLVFSKSLEGAHWFSEGIKNHTIHKKYYGIAEGNLAKTEEWEDKLSDSDTTEQGFYTVSQNTSGLLAQTTAKPLAHGKLAGHDITLVEYAIKTGRKHQIRAQSKIHGHPLAGDTAYSGHKDKLLKREYYLQAYSLSFPANPLGLPPEIKIELSSDFLDLLRCCEIKNPGL</sequence>
<dbReference type="Gene3D" id="3.30.2350.10">
    <property type="entry name" value="Pseudouridine synthase"/>
    <property type="match status" value="1"/>
</dbReference>
<evidence type="ECO:0000313" key="6">
    <source>
        <dbReference type="Proteomes" id="UP000182737"/>
    </source>
</evidence>
<dbReference type="CDD" id="cd02869">
    <property type="entry name" value="PseudoU_synth_RluA_like"/>
    <property type="match status" value="1"/>
</dbReference>
<dbReference type="GO" id="GO:0120159">
    <property type="term" value="F:rRNA pseudouridine synthase activity"/>
    <property type="evidence" value="ECO:0007669"/>
    <property type="project" value="UniProtKB-ARBA"/>
</dbReference>
<dbReference type="GO" id="GO:0003723">
    <property type="term" value="F:RNA binding"/>
    <property type="evidence" value="ECO:0007669"/>
    <property type="project" value="UniProtKB-KW"/>
</dbReference>
<dbReference type="InterPro" id="IPR002942">
    <property type="entry name" value="S4_RNA-bd"/>
</dbReference>